<sequence length="124" mass="13502">MGPETDDGILKTYRDGPIQGTKHSWLDNHSVLFTIAAICVVGSGILNGRRYCQMSGIFLVTDAAYRLTASVYKAPHGITLIQTGGVLIALAQWLTSSPLDLQGAFRRGFEPRHQRLGLTEAMKA</sequence>
<proteinExistence type="predicted"/>
<keyword evidence="1" id="KW-1133">Transmembrane helix</keyword>
<keyword evidence="1" id="KW-0472">Membrane</keyword>
<accession>A0AAV4DWK1</accession>
<evidence type="ECO:0000313" key="2">
    <source>
        <dbReference type="EMBL" id="GFO48501.1"/>
    </source>
</evidence>
<evidence type="ECO:0000313" key="3">
    <source>
        <dbReference type="Proteomes" id="UP000735302"/>
    </source>
</evidence>
<keyword evidence="3" id="KW-1185">Reference proteome</keyword>
<dbReference type="AlphaFoldDB" id="A0AAV4DWK1"/>
<organism evidence="2 3">
    <name type="scientific">Plakobranchus ocellatus</name>
    <dbReference type="NCBI Taxonomy" id="259542"/>
    <lineage>
        <taxon>Eukaryota</taxon>
        <taxon>Metazoa</taxon>
        <taxon>Spiralia</taxon>
        <taxon>Lophotrochozoa</taxon>
        <taxon>Mollusca</taxon>
        <taxon>Gastropoda</taxon>
        <taxon>Heterobranchia</taxon>
        <taxon>Euthyneura</taxon>
        <taxon>Panpulmonata</taxon>
        <taxon>Sacoglossa</taxon>
        <taxon>Placobranchoidea</taxon>
        <taxon>Plakobranchidae</taxon>
        <taxon>Plakobranchus</taxon>
    </lineage>
</organism>
<gene>
    <name evidence="2" type="ORF">PoB_007500600</name>
</gene>
<reference evidence="2 3" key="1">
    <citation type="journal article" date="2021" name="Elife">
        <title>Chloroplast acquisition without the gene transfer in kleptoplastic sea slugs, Plakobranchus ocellatus.</title>
        <authorList>
            <person name="Maeda T."/>
            <person name="Takahashi S."/>
            <person name="Yoshida T."/>
            <person name="Shimamura S."/>
            <person name="Takaki Y."/>
            <person name="Nagai Y."/>
            <person name="Toyoda A."/>
            <person name="Suzuki Y."/>
            <person name="Arimoto A."/>
            <person name="Ishii H."/>
            <person name="Satoh N."/>
            <person name="Nishiyama T."/>
            <person name="Hasebe M."/>
            <person name="Maruyama T."/>
            <person name="Minagawa J."/>
            <person name="Obokata J."/>
            <person name="Shigenobu S."/>
        </authorList>
    </citation>
    <scope>NUCLEOTIDE SEQUENCE [LARGE SCALE GENOMIC DNA]</scope>
</reference>
<keyword evidence="1" id="KW-0812">Transmembrane</keyword>
<dbReference type="EMBL" id="BLXT01008409">
    <property type="protein sequence ID" value="GFO48501.1"/>
    <property type="molecule type" value="Genomic_DNA"/>
</dbReference>
<protein>
    <submittedName>
        <fullName evidence="2">Uncharacterized protein</fullName>
    </submittedName>
</protein>
<dbReference type="Proteomes" id="UP000735302">
    <property type="component" value="Unassembled WGS sequence"/>
</dbReference>
<name>A0AAV4DWK1_9GAST</name>
<comment type="caution">
    <text evidence="2">The sequence shown here is derived from an EMBL/GenBank/DDBJ whole genome shotgun (WGS) entry which is preliminary data.</text>
</comment>
<feature type="transmembrane region" description="Helical" evidence="1">
    <location>
        <begin position="30"/>
        <end position="48"/>
    </location>
</feature>
<evidence type="ECO:0000256" key="1">
    <source>
        <dbReference type="SAM" id="Phobius"/>
    </source>
</evidence>